<evidence type="ECO:0000256" key="6">
    <source>
        <dbReference type="SAM" id="MobiDB-lite"/>
    </source>
</evidence>
<feature type="domain" description="DNA2/NAM7 helicase-like C-terminal" evidence="8">
    <location>
        <begin position="990"/>
        <end position="1179"/>
    </location>
</feature>
<organism evidence="9 10">
    <name type="scientific">Streptomyces aquilus</name>
    <dbReference type="NCBI Taxonomy" id="2548456"/>
    <lineage>
        <taxon>Bacteria</taxon>
        <taxon>Bacillati</taxon>
        <taxon>Actinomycetota</taxon>
        <taxon>Actinomycetes</taxon>
        <taxon>Kitasatosporales</taxon>
        <taxon>Streptomycetaceae</taxon>
        <taxon>Streptomyces</taxon>
    </lineage>
</organism>
<comment type="similarity">
    <text evidence="1">Belongs to the DNA2/NAM7 helicase family.</text>
</comment>
<feature type="compositionally biased region" description="Polar residues" evidence="6">
    <location>
        <begin position="562"/>
        <end position="572"/>
    </location>
</feature>
<keyword evidence="3" id="KW-0378">Hydrolase</keyword>
<feature type="region of interest" description="Disordered" evidence="6">
    <location>
        <begin position="217"/>
        <end position="264"/>
    </location>
</feature>
<protein>
    <submittedName>
        <fullName evidence="9">DNA helicase</fullName>
    </submittedName>
</protein>
<evidence type="ECO:0000256" key="1">
    <source>
        <dbReference type="ARBA" id="ARBA00007913"/>
    </source>
</evidence>
<feature type="region of interest" description="Disordered" evidence="6">
    <location>
        <begin position="145"/>
        <end position="174"/>
    </location>
</feature>
<dbReference type="EMBL" id="CP034463">
    <property type="protein sequence ID" value="AZP17012.1"/>
    <property type="molecule type" value="Genomic_DNA"/>
</dbReference>
<evidence type="ECO:0000313" key="9">
    <source>
        <dbReference type="EMBL" id="AZP17012.1"/>
    </source>
</evidence>
<dbReference type="InterPro" id="IPR041679">
    <property type="entry name" value="DNA2/NAM7-like_C"/>
</dbReference>
<dbReference type="Proteomes" id="UP000280197">
    <property type="component" value="Chromosome"/>
</dbReference>
<dbReference type="Pfam" id="PF13087">
    <property type="entry name" value="AAA_12"/>
    <property type="match status" value="1"/>
</dbReference>
<dbReference type="InterPro" id="IPR050534">
    <property type="entry name" value="Coronavir_polyprotein_1ab"/>
</dbReference>
<keyword evidence="2" id="KW-0547">Nucleotide-binding</keyword>
<proteinExistence type="inferred from homology"/>
<feature type="region of interest" description="Disordered" evidence="6">
    <location>
        <begin position="538"/>
        <end position="572"/>
    </location>
</feature>
<evidence type="ECO:0000256" key="5">
    <source>
        <dbReference type="ARBA" id="ARBA00022840"/>
    </source>
</evidence>
<sequence length="1210" mass="130519">MSEREWLQQVDVRPGEPWPALPWESGHPLRRERIDTRKEVWRHTVYGGVFPLSAIRKALEDHFGADGEDHAGVRQQKGDTAVFAITVDSDGVLLEGGTAFSTCAWATGRVRDPGPNTPGWLDGFEETESQCGQAISMLTQHHIPYTRTPSEPGGAVPLLPDPPAAAPGAPGTRSGDWRSLIREILSSAAVGALGALIGDMGAGAIAGALRPVARRVGGARAGRQPDGIAASTPPGPPAGVAPEPTHSSEPTAEPEDDAQEPGRPLELPDLVAFAAHVADLCGVGDLLSPASIRIHSQRVRRKKDGSLPDPDPAFLNSLLPEDLERVASAESHGKALTAYLTDPAAVRARDRIDVRDHPEVVLEGVAPEATPLGRWPAPTEHPLALSQQFAVNRIIAELSGGAGLFSVNGPPGTGKTTMLRDLIASIVVERAVHLAALTRAADGFSGRVEWKADGYTRSVARLRPALTGHEIVVASSNNGAVQNITTELPALDALGEEWLGEASYFLDQAVSLLDGAPAWGAVAAPLGKSEKRKEFMSRWWWGEKPKQDSRGRARNPRGDSGNGQTPSGTSNGMQSLLQRLERGESLCDPPAGVRFPTRGNGPLPVPEGTAAVDGWAAAKAAFLDALRQAEALRADRAGVAHAMRDLGRLDASLDSAELSERLAREDEEGARQAAADARTDLRHASVAYEEARDRAERHRRGRPGGLLGALGAGRAFAEWQDRDRWCQSEVERTFLAYGAAGSLARATDRVLAEVTEVRRHARLQLGLAQAAADGARRALEQARAQWGEHFPEGWEHLGDTQRELSSPWSDEEFCAARTRVFLAALNLHRAFVAANARTVRLNLLLLKEVLAGMAPPDVALVVWQSLFLVMPVVSTTFASCGRLFGPLEQESLGWVLIDEAGQAAPQAAVGALWRARRAVLVGDPLQLEPVVSLPVSVQERLRQAYGVDEEWLPSRTSAQRVADRTNRWGTTVESRQPDGEIDPVWVGAPLRVHRRCERTIFELSNDIAYEGLMVYGTREKPFPGPDFCPECVAEARSGCLTCAYPLSCWVDVIPGETVGKWVPEEGAALERMVTKLHHVWGVELDRIRVLSPFREVVAGCARTVRGMHLGDSASASAFLKDHIGTVHTMQGNESDVVILVLGTHPREGAHARAWAAEKPNLLNVAVSRAKRRLFVIGHRESWSKEPYFDTLADPTRLPLRAWAGGQGAGR</sequence>
<dbReference type="GO" id="GO:0043139">
    <property type="term" value="F:5'-3' DNA helicase activity"/>
    <property type="evidence" value="ECO:0007669"/>
    <property type="project" value="TreeGrafter"/>
</dbReference>
<evidence type="ECO:0000259" key="8">
    <source>
        <dbReference type="Pfam" id="PF13087"/>
    </source>
</evidence>
<dbReference type="Pfam" id="PF13086">
    <property type="entry name" value="AAA_11"/>
    <property type="match status" value="1"/>
</dbReference>
<evidence type="ECO:0000259" key="7">
    <source>
        <dbReference type="Pfam" id="PF13086"/>
    </source>
</evidence>
<dbReference type="AlphaFoldDB" id="A0A3S9HY53"/>
<dbReference type="SUPFAM" id="SSF52540">
    <property type="entry name" value="P-loop containing nucleoside triphosphate hydrolases"/>
    <property type="match status" value="1"/>
</dbReference>
<keyword evidence="4 9" id="KW-0347">Helicase</keyword>
<evidence type="ECO:0000256" key="2">
    <source>
        <dbReference type="ARBA" id="ARBA00022741"/>
    </source>
</evidence>
<feature type="compositionally biased region" description="Low complexity" evidence="6">
    <location>
        <begin position="217"/>
        <end position="232"/>
    </location>
</feature>
<dbReference type="PANTHER" id="PTHR43788:SF8">
    <property type="entry name" value="DNA-BINDING PROTEIN SMUBP-2"/>
    <property type="match status" value="1"/>
</dbReference>
<feature type="compositionally biased region" description="Basic and acidic residues" evidence="6">
    <location>
        <begin position="538"/>
        <end position="551"/>
    </location>
</feature>
<evidence type="ECO:0000256" key="3">
    <source>
        <dbReference type="ARBA" id="ARBA00022801"/>
    </source>
</evidence>
<dbReference type="InterPro" id="IPR041677">
    <property type="entry name" value="DNA2/NAM7_AAA_11"/>
</dbReference>
<reference evidence="9 10" key="1">
    <citation type="submission" date="2018-12" db="EMBL/GenBank/DDBJ databases">
        <authorList>
            <person name="Li K."/>
        </authorList>
    </citation>
    <scope>NUCLEOTIDE SEQUENCE [LARGE SCALE GENOMIC DNA]</scope>
    <source>
        <strain evidence="10">CR22</strain>
    </source>
</reference>
<keyword evidence="5" id="KW-0067">ATP-binding</keyword>
<dbReference type="Gene3D" id="3.40.50.300">
    <property type="entry name" value="P-loop containing nucleotide triphosphate hydrolases"/>
    <property type="match status" value="3"/>
</dbReference>
<name>A0A3S9HY53_9ACTN</name>
<feature type="domain" description="DNA2/NAM7 helicase helicase" evidence="7">
    <location>
        <begin position="871"/>
        <end position="931"/>
    </location>
</feature>
<dbReference type="GO" id="GO:0016787">
    <property type="term" value="F:hydrolase activity"/>
    <property type="evidence" value="ECO:0007669"/>
    <property type="project" value="UniProtKB-KW"/>
</dbReference>
<dbReference type="PANTHER" id="PTHR43788">
    <property type="entry name" value="DNA2/NAM7 HELICASE FAMILY MEMBER"/>
    <property type="match status" value="1"/>
</dbReference>
<dbReference type="InterPro" id="IPR027417">
    <property type="entry name" value="P-loop_NTPase"/>
</dbReference>
<dbReference type="KEGG" id="saqu:EJC51_13330"/>
<evidence type="ECO:0000256" key="4">
    <source>
        <dbReference type="ARBA" id="ARBA00022806"/>
    </source>
</evidence>
<evidence type="ECO:0000313" key="10">
    <source>
        <dbReference type="Proteomes" id="UP000280197"/>
    </source>
</evidence>
<accession>A0A3S9HY53</accession>
<dbReference type="RefSeq" id="WP_126271274.1">
    <property type="nucleotide sequence ID" value="NZ_CP034463.1"/>
</dbReference>
<dbReference type="GO" id="GO:0005524">
    <property type="term" value="F:ATP binding"/>
    <property type="evidence" value="ECO:0007669"/>
    <property type="project" value="UniProtKB-KW"/>
</dbReference>
<keyword evidence="10" id="KW-1185">Reference proteome</keyword>
<gene>
    <name evidence="9" type="ORF">EJC51_13330</name>
</gene>